<protein>
    <recommendedName>
        <fullName evidence="3">DUF3318 domain-containing protein</fullName>
    </recommendedName>
</protein>
<evidence type="ECO:0000313" key="1">
    <source>
        <dbReference type="EMBL" id="OXC76316.1"/>
    </source>
</evidence>
<accession>A0A226WYM6</accession>
<comment type="caution">
    <text evidence="1">The sequence shown here is derived from an EMBL/GenBank/DDBJ whole genome shotgun (WGS) entry which is preliminary data.</text>
</comment>
<organism evidence="1 2">
    <name type="scientific">Caballeronia sordidicola</name>
    <name type="common">Burkholderia sordidicola</name>
    <dbReference type="NCBI Taxonomy" id="196367"/>
    <lineage>
        <taxon>Bacteria</taxon>
        <taxon>Pseudomonadati</taxon>
        <taxon>Pseudomonadota</taxon>
        <taxon>Betaproteobacteria</taxon>
        <taxon>Burkholderiales</taxon>
        <taxon>Burkholderiaceae</taxon>
        <taxon>Caballeronia</taxon>
    </lineage>
</organism>
<reference evidence="2" key="1">
    <citation type="submission" date="2017-01" db="EMBL/GenBank/DDBJ databases">
        <title>Genome Analysis of Deinococcus marmoris KOPRI26562.</title>
        <authorList>
            <person name="Kim J.H."/>
            <person name="Oh H.-M."/>
        </authorList>
    </citation>
    <scope>NUCLEOTIDE SEQUENCE [LARGE SCALE GENOMIC DNA]</scope>
    <source>
        <strain evidence="2">PAMC 26633</strain>
    </source>
</reference>
<name>A0A226WYM6_CABSO</name>
<dbReference type="eggNOG" id="ENOG5033B54">
    <property type="taxonomic scope" value="Bacteria"/>
</dbReference>
<sequence>MATPGQYDKTVFIDDFPRARHAMSQYDDTFKAQKRATAHKLSTPHMRALRKELLIARADVERMELAQAGADLRYKVSHFSVLNLLMPGRRKRGRASGGSGFMSRMSGLSGLFSGGGGLGLLLKQYPVVSSLASLVLTKPVRSRLLASAKPILKWGGLGLLGWEAYRVWQQMKSRPDAPLSPDVVVDPDA</sequence>
<proteinExistence type="predicted"/>
<evidence type="ECO:0008006" key="3">
    <source>
        <dbReference type="Google" id="ProtNLM"/>
    </source>
</evidence>
<gene>
    <name evidence="1" type="ORF">BSU04_21925</name>
</gene>
<dbReference type="EMBL" id="MTHB01000126">
    <property type="protein sequence ID" value="OXC76316.1"/>
    <property type="molecule type" value="Genomic_DNA"/>
</dbReference>
<dbReference type="Proteomes" id="UP000214720">
    <property type="component" value="Unassembled WGS sequence"/>
</dbReference>
<dbReference type="AlphaFoldDB" id="A0A226WYM6"/>
<evidence type="ECO:0000313" key="2">
    <source>
        <dbReference type="Proteomes" id="UP000214720"/>
    </source>
</evidence>